<evidence type="ECO:0000256" key="1">
    <source>
        <dbReference type="SAM" id="Phobius"/>
    </source>
</evidence>
<dbReference type="EMBL" id="NITV01000006">
    <property type="protein sequence ID" value="PDO86153.1"/>
    <property type="molecule type" value="Genomic_DNA"/>
</dbReference>
<feature type="transmembrane region" description="Helical" evidence="1">
    <location>
        <begin position="18"/>
        <end position="38"/>
    </location>
</feature>
<evidence type="ECO:0000313" key="2">
    <source>
        <dbReference type="EMBL" id="PDO86153.1"/>
    </source>
</evidence>
<gene>
    <name evidence="2" type="ORF">BK796_11990</name>
</gene>
<name>A0ABX4INX0_9ENTR</name>
<proteinExistence type="predicted"/>
<protein>
    <submittedName>
        <fullName evidence="2">Uncharacterized protein</fullName>
    </submittedName>
</protein>
<dbReference type="RefSeq" id="WP_097400747.1">
    <property type="nucleotide sequence ID" value="NZ_CP158850.1"/>
</dbReference>
<keyword evidence="1" id="KW-0472">Membrane</keyword>
<organism evidence="2 3">
    <name type="scientific">Kosakonia pseudosacchari</name>
    <dbReference type="NCBI Taxonomy" id="1646340"/>
    <lineage>
        <taxon>Bacteria</taxon>
        <taxon>Pseudomonadati</taxon>
        <taxon>Pseudomonadota</taxon>
        <taxon>Gammaproteobacteria</taxon>
        <taxon>Enterobacterales</taxon>
        <taxon>Enterobacteriaceae</taxon>
        <taxon>Kosakonia</taxon>
    </lineage>
</organism>
<reference evidence="2 3" key="1">
    <citation type="submission" date="2017-06" db="EMBL/GenBank/DDBJ databases">
        <title>Draft genome sequence of nitrogen-fixing Kosakonia pseudosacchari strain NN143 isolated from sugarcane roots.</title>
        <authorList>
            <person name="Li Y."/>
            <person name="Li S."/>
            <person name="Lin L."/>
            <person name="Wu X."/>
            <person name="Yang L."/>
            <person name="Li Y."/>
            <person name="An Q."/>
        </authorList>
    </citation>
    <scope>NUCLEOTIDE SEQUENCE [LARGE SCALE GENOMIC DNA]</scope>
    <source>
        <strain evidence="2 3">NN143</strain>
    </source>
</reference>
<comment type="caution">
    <text evidence="2">The sequence shown here is derived from an EMBL/GenBank/DDBJ whole genome shotgun (WGS) entry which is preliminary data.</text>
</comment>
<sequence>MTAATPAMLVLKPFKNMLALFASLPTGYLFIRVEVAVLNGTAHAKTKRLQDYACGGLEESKLTAKPHSFIESGVDSH</sequence>
<dbReference type="Proteomes" id="UP000219642">
    <property type="component" value="Unassembled WGS sequence"/>
</dbReference>
<keyword evidence="1" id="KW-0812">Transmembrane</keyword>
<accession>A0ABX4INX0</accession>
<evidence type="ECO:0000313" key="3">
    <source>
        <dbReference type="Proteomes" id="UP000219642"/>
    </source>
</evidence>
<keyword evidence="1" id="KW-1133">Transmembrane helix</keyword>
<keyword evidence="3" id="KW-1185">Reference proteome</keyword>